<evidence type="ECO:0000256" key="4">
    <source>
        <dbReference type="ARBA" id="ARBA00023002"/>
    </source>
</evidence>
<dbReference type="RefSeq" id="WP_081305066.1">
    <property type="nucleotide sequence ID" value="NZ_JASPEI010000028.1"/>
</dbReference>
<dbReference type="PANTHER" id="PTHR43400">
    <property type="entry name" value="FUMARATE REDUCTASE"/>
    <property type="match status" value="1"/>
</dbReference>
<sequence length="495" mass="54759">MNMTYDVVVVGASNAGGFAAAAAAENGAKVLCIDKMGSVDHLYRNTLGSIDSNSQKRAGVKIDKNKVIQYLTAFAQDNVDQKLLWAWANHSGETMDWLEEHVLKPEGIHLHSYTDAYYETLINMAFPTANEITRDDKSWARGWGKYVVQYAEKQGVKFSWNTKLEHLITDKAGKVIEIETKSRETNKINRINVTKGVVLATGGYGANTALVQKWNPTLLKKCVATKSPRDDGSGQIAAMEVGAARDDEGASIIFDRGAVTPGTNIKDTYYIGWDAKMLTLGSFPFLKVNLKGERFFNESAPYQFEMNANMHQPGNLDIAIFNEDTMNHLKDFHTLGCSRVGWPGGNDMDSFRKKLQENLDRGTAVKADSIEELAEKLHLPREKLVATVSRYNQMAKNGVDEDFGKEKYRLFPIDGAPYYGITFGGVLLATFDGLHINDHMSVLDENNDPIKGLYAAGNCSGSFFWGSYPDRLPGLAAGRATTFGRLAGKYVVREN</sequence>
<dbReference type="AlphaFoldDB" id="A0A2N5KY10"/>
<dbReference type="InterPro" id="IPR027477">
    <property type="entry name" value="Succ_DH/fumarate_Rdtase_cat_sf"/>
</dbReference>
<dbReference type="SUPFAM" id="SSF51905">
    <property type="entry name" value="FAD/NAD(P)-binding domain"/>
    <property type="match status" value="1"/>
</dbReference>
<accession>A0A2N5KY10</accession>
<protein>
    <submittedName>
        <fullName evidence="7">FAD-binding protein</fullName>
    </submittedName>
</protein>
<comment type="cofactor">
    <cofactor evidence="1">
        <name>FAD</name>
        <dbReference type="ChEBI" id="CHEBI:57692"/>
    </cofactor>
</comment>
<comment type="caution">
    <text evidence="7">The sequence shown here is derived from an EMBL/GenBank/DDBJ whole genome shotgun (WGS) entry which is preliminary data.</text>
</comment>
<keyword evidence="4" id="KW-0560">Oxidoreductase</keyword>
<reference evidence="6 9" key="2">
    <citation type="submission" date="2020-01" db="EMBL/GenBank/DDBJ databases">
        <title>Vaginal microbiome of pregnant Indian women: Insights into the genome of dominants Lactobacillus species.</title>
        <authorList>
            <person name="Das B."/>
            <person name="Mehta O."/>
            <person name="Ghosh T.S."/>
            <person name="Kothidar A."/>
            <person name="Gowtham M.R."/>
            <person name="Mitra R."/>
            <person name="Kshetrapal P."/>
            <person name="Wadhwa N."/>
            <person name="Thiruvengadam R."/>
            <person name="Nair G.B."/>
            <person name="Bhatnagar S."/>
            <person name="Pore S."/>
        </authorList>
    </citation>
    <scope>NUCLEOTIDE SEQUENCE [LARGE SCALE GENOMIC DNA]</scope>
    <source>
        <strain evidence="6 9">Indica2</strain>
    </source>
</reference>
<evidence type="ECO:0000313" key="9">
    <source>
        <dbReference type="Proteomes" id="UP000460132"/>
    </source>
</evidence>
<dbReference type="Gene3D" id="3.90.700.10">
    <property type="entry name" value="Succinate dehydrogenase/fumarate reductase flavoprotein, catalytic domain"/>
    <property type="match status" value="1"/>
</dbReference>
<evidence type="ECO:0000256" key="2">
    <source>
        <dbReference type="ARBA" id="ARBA00022630"/>
    </source>
</evidence>
<dbReference type="SUPFAM" id="SSF56425">
    <property type="entry name" value="Succinate dehydrogenase/fumarate reductase flavoprotein, catalytic domain"/>
    <property type="match status" value="1"/>
</dbReference>
<feature type="domain" description="FAD-dependent oxidoreductase 2 FAD-binding" evidence="5">
    <location>
        <begin position="6"/>
        <end position="469"/>
    </location>
</feature>
<name>A0A2N5KY10_9LACO</name>
<gene>
    <name evidence="7" type="ORF">CYJ79_06755</name>
    <name evidence="6" type="ORF">GTK63_00200</name>
</gene>
<dbReference type="InterPro" id="IPR050315">
    <property type="entry name" value="FAD-oxidoreductase_2"/>
</dbReference>
<evidence type="ECO:0000259" key="5">
    <source>
        <dbReference type="Pfam" id="PF00890"/>
    </source>
</evidence>
<dbReference type="GO" id="GO:0008202">
    <property type="term" value="P:steroid metabolic process"/>
    <property type="evidence" value="ECO:0007669"/>
    <property type="project" value="UniProtKB-ARBA"/>
</dbReference>
<evidence type="ECO:0000256" key="3">
    <source>
        <dbReference type="ARBA" id="ARBA00022827"/>
    </source>
</evidence>
<dbReference type="Proteomes" id="UP000235119">
    <property type="component" value="Unassembled WGS sequence"/>
</dbReference>
<dbReference type="InterPro" id="IPR036188">
    <property type="entry name" value="FAD/NAD-bd_sf"/>
</dbReference>
<dbReference type="Proteomes" id="UP000460132">
    <property type="component" value="Unassembled WGS sequence"/>
</dbReference>
<evidence type="ECO:0000313" key="7">
    <source>
        <dbReference type="EMBL" id="PLT11085.1"/>
    </source>
</evidence>
<evidence type="ECO:0000313" key="8">
    <source>
        <dbReference type="Proteomes" id="UP000235119"/>
    </source>
</evidence>
<reference evidence="7 8" key="1">
    <citation type="submission" date="2017-12" db="EMBL/GenBank/DDBJ databases">
        <title>Phylogenetic diversity of female urinary microbiome.</title>
        <authorList>
            <person name="Thomas-White K."/>
            <person name="Wolfe A.J."/>
        </authorList>
    </citation>
    <scope>NUCLEOTIDE SEQUENCE [LARGE SCALE GENOMIC DNA]</scope>
    <source>
        <strain evidence="7 8">UMB0085</strain>
    </source>
</reference>
<keyword evidence="2" id="KW-0285">Flavoprotein</keyword>
<dbReference type="GO" id="GO:0033765">
    <property type="term" value="F:steroid dehydrogenase activity, acting on the CH-CH group of donors"/>
    <property type="evidence" value="ECO:0007669"/>
    <property type="project" value="UniProtKB-ARBA"/>
</dbReference>
<dbReference type="InterPro" id="IPR003953">
    <property type="entry name" value="FAD-dep_OxRdtase_2_FAD-bd"/>
</dbReference>
<organism evidence="7 8">
    <name type="scientific">Lactobacillus crispatus</name>
    <dbReference type="NCBI Taxonomy" id="47770"/>
    <lineage>
        <taxon>Bacteria</taxon>
        <taxon>Bacillati</taxon>
        <taxon>Bacillota</taxon>
        <taxon>Bacilli</taxon>
        <taxon>Lactobacillales</taxon>
        <taxon>Lactobacillaceae</taxon>
        <taxon>Lactobacillus</taxon>
    </lineage>
</organism>
<dbReference type="Pfam" id="PF00890">
    <property type="entry name" value="FAD_binding_2"/>
    <property type="match status" value="1"/>
</dbReference>
<proteinExistence type="predicted"/>
<evidence type="ECO:0000256" key="1">
    <source>
        <dbReference type="ARBA" id="ARBA00001974"/>
    </source>
</evidence>
<dbReference type="Gene3D" id="3.50.50.60">
    <property type="entry name" value="FAD/NAD(P)-binding domain"/>
    <property type="match status" value="2"/>
</dbReference>
<dbReference type="EMBL" id="PKIW01000029">
    <property type="protein sequence ID" value="PLT11085.1"/>
    <property type="molecule type" value="Genomic_DNA"/>
</dbReference>
<dbReference type="EMBL" id="WWFF01000001">
    <property type="protein sequence ID" value="MYN52761.1"/>
    <property type="molecule type" value="Genomic_DNA"/>
</dbReference>
<evidence type="ECO:0000313" key="6">
    <source>
        <dbReference type="EMBL" id="MYN52761.1"/>
    </source>
</evidence>
<dbReference type="PANTHER" id="PTHR43400:SF10">
    <property type="entry name" value="3-OXOSTEROID 1-DEHYDROGENASE"/>
    <property type="match status" value="1"/>
</dbReference>
<keyword evidence="3" id="KW-0274">FAD</keyword>